<organism evidence="2 3">
    <name type="scientific">Caulobacter vibrioides</name>
    <name type="common">Caulobacter crescentus</name>
    <dbReference type="NCBI Taxonomy" id="155892"/>
    <lineage>
        <taxon>Bacteria</taxon>
        <taxon>Pseudomonadati</taxon>
        <taxon>Pseudomonadota</taxon>
        <taxon>Alphaproteobacteria</taxon>
        <taxon>Caulobacterales</taxon>
        <taxon>Caulobacteraceae</taxon>
        <taxon>Caulobacter</taxon>
    </lineage>
</organism>
<evidence type="ECO:0000313" key="3">
    <source>
        <dbReference type="Proteomes" id="UP000217311"/>
    </source>
</evidence>
<sequence>MKSQSPIGQTPLDMLRPVLWTAAAAFAAGFGGYLVLGLRAMRPIVN</sequence>
<dbReference type="RefSeq" id="WP_181242700.1">
    <property type="nucleotide sequence ID" value="NZ_CP023315.3"/>
</dbReference>
<name>A0A290MNR2_CAUVI</name>
<keyword evidence="1" id="KW-0812">Transmembrane</keyword>
<evidence type="ECO:0000313" key="2">
    <source>
        <dbReference type="EMBL" id="ATC33651.2"/>
    </source>
</evidence>
<feature type="transmembrane region" description="Helical" evidence="1">
    <location>
        <begin position="18"/>
        <end position="38"/>
    </location>
</feature>
<protein>
    <submittedName>
        <fullName evidence="2">Uncharacterized protein</fullName>
    </submittedName>
</protein>
<dbReference type="Proteomes" id="UP000217311">
    <property type="component" value="Chromosome"/>
</dbReference>
<proteinExistence type="predicted"/>
<reference evidence="3" key="1">
    <citation type="submission" date="2017-09" db="EMBL/GenBank/DDBJ databases">
        <title>Genome evolution observed in wild isolates of Caulobacter crescentus.</title>
        <authorList>
            <person name="Ely B."/>
            <person name="Wilson K."/>
            <person name="Scott D."/>
        </authorList>
    </citation>
    <scope>NUCLEOTIDE SEQUENCE [LARGE SCALE GENOMIC DNA]</scope>
    <source>
        <strain evidence="3">CB13b1a</strain>
    </source>
</reference>
<accession>A0A290MNR2</accession>
<gene>
    <name evidence="2" type="ORF">CA606_15645</name>
</gene>
<evidence type="ECO:0000256" key="1">
    <source>
        <dbReference type="SAM" id="Phobius"/>
    </source>
</evidence>
<dbReference type="AlphaFoldDB" id="A0A290MNR2"/>
<dbReference type="EMBL" id="CP023315">
    <property type="protein sequence ID" value="ATC33651.2"/>
    <property type="molecule type" value="Genomic_DNA"/>
</dbReference>
<keyword evidence="1" id="KW-0472">Membrane</keyword>
<keyword evidence="1" id="KW-1133">Transmembrane helix</keyword>